<dbReference type="SUPFAM" id="SSF51445">
    <property type="entry name" value="(Trans)glycosidases"/>
    <property type="match status" value="1"/>
</dbReference>
<dbReference type="InterPro" id="IPR017853">
    <property type="entry name" value="GH"/>
</dbReference>
<dbReference type="PANTHER" id="PTHR30620">
    <property type="entry name" value="PERIPLASMIC BETA-GLUCOSIDASE-RELATED"/>
    <property type="match status" value="1"/>
</dbReference>
<evidence type="ECO:0000256" key="1">
    <source>
        <dbReference type="ARBA" id="ARBA00022801"/>
    </source>
</evidence>
<sequence length="101" mass="11007">MTSLVQGLHGKPSEGYPKGYPFVAGRNNVIACAKHFVGDGGTDKGLNEGNTIIDSYDELERIHVAPYLDFFAQGVSTVMTSYSSWNGNPLHAHHFLLTQVL</sequence>
<dbReference type="Gramene" id="MELO3C023157.2.1">
    <property type="protein sequence ID" value="MELO3C023157.2.1"/>
    <property type="gene ID" value="MELO3C023157.2"/>
</dbReference>
<dbReference type="PANTHER" id="PTHR30620:SF33">
    <property type="entry name" value="BETA-D-GLUCAN EXOHYDROLASE-LIKE PROTEIN-RELATED"/>
    <property type="match status" value="1"/>
</dbReference>
<proteinExistence type="predicted"/>
<dbReference type="EnsemblPlants" id="MELO3C023157.2.1">
    <property type="protein sequence ID" value="MELO3C023157.2.1"/>
    <property type="gene ID" value="MELO3C023157.2"/>
</dbReference>
<dbReference type="GO" id="GO:0009251">
    <property type="term" value="P:glucan catabolic process"/>
    <property type="evidence" value="ECO:0007669"/>
    <property type="project" value="TreeGrafter"/>
</dbReference>
<reference evidence="3" key="1">
    <citation type="submission" date="2023-03" db="UniProtKB">
        <authorList>
            <consortium name="EnsemblPlants"/>
        </authorList>
    </citation>
    <scope>IDENTIFICATION</scope>
</reference>
<feature type="domain" description="Glycoside hydrolase family 3 N-terminal" evidence="2">
    <location>
        <begin position="3"/>
        <end position="101"/>
    </location>
</feature>
<dbReference type="AlphaFoldDB" id="A0A9I9DT28"/>
<dbReference type="InterPro" id="IPR036962">
    <property type="entry name" value="Glyco_hydro_3_N_sf"/>
</dbReference>
<dbReference type="GO" id="GO:0008422">
    <property type="term" value="F:beta-glucosidase activity"/>
    <property type="evidence" value="ECO:0007669"/>
    <property type="project" value="TreeGrafter"/>
</dbReference>
<dbReference type="Gene3D" id="3.20.20.300">
    <property type="entry name" value="Glycoside hydrolase, family 3, N-terminal domain"/>
    <property type="match status" value="1"/>
</dbReference>
<organism evidence="3">
    <name type="scientific">Cucumis melo</name>
    <name type="common">Muskmelon</name>
    <dbReference type="NCBI Taxonomy" id="3656"/>
    <lineage>
        <taxon>Eukaryota</taxon>
        <taxon>Viridiplantae</taxon>
        <taxon>Streptophyta</taxon>
        <taxon>Embryophyta</taxon>
        <taxon>Tracheophyta</taxon>
        <taxon>Spermatophyta</taxon>
        <taxon>Magnoliopsida</taxon>
        <taxon>eudicotyledons</taxon>
        <taxon>Gunneridae</taxon>
        <taxon>Pentapetalae</taxon>
        <taxon>rosids</taxon>
        <taxon>fabids</taxon>
        <taxon>Cucurbitales</taxon>
        <taxon>Cucurbitaceae</taxon>
        <taxon>Benincaseae</taxon>
        <taxon>Cucumis</taxon>
    </lineage>
</organism>
<protein>
    <recommendedName>
        <fullName evidence="2">Glycoside hydrolase family 3 N-terminal domain-containing protein</fullName>
    </recommendedName>
</protein>
<dbReference type="Pfam" id="PF00933">
    <property type="entry name" value="Glyco_hydro_3"/>
    <property type="match status" value="1"/>
</dbReference>
<dbReference type="InterPro" id="IPR001764">
    <property type="entry name" value="Glyco_hydro_3_N"/>
</dbReference>
<dbReference type="InterPro" id="IPR051915">
    <property type="entry name" value="Cellulose_Degrad_GH3"/>
</dbReference>
<name>A0A9I9DT28_CUCME</name>
<keyword evidence="1" id="KW-0378">Hydrolase</keyword>
<evidence type="ECO:0000313" key="3">
    <source>
        <dbReference type="EnsemblPlants" id="MELO3C023157.2.1"/>
    </source>
</evidence>
<accession>A0A9I9DT28</accession>
<evidence type="ECO:0000259" key="2">
    <source>
        <dbReference type="Pfam" id="PF00933"/>
    </source>
</evidence>